<dbReference type="RefSeq" id="WP_281894010.1">
    <property type="nucleotide sequence ID" value="NZ_BSDI01000007.1"/>
</dbReference>
<dbReference type="SUPFAM" id="SSF69318">
    <property type="entry name" value="Integrin alpha N-terminal domain"/>
    <property type="match status" value="2"/>
</dbReference>
<evidence type="ECO:0000313" key="3">
    <source>
        <dbReference type="Proteomes" id="UP001144280"/>
    </source>
</evidence>
<organism evidence="2 3">
    <name type="scientific">Phytohabitans aurantiacus</name>
    <dbReference type="NCBI Taxonomy" id="3016789"/>
    <lineage>
        <taxon>Bacteria</taxon>
        <taxon>Bacillati</taxon>
        <taxon>Actinomycetota</taxon>
        <taxon>Actinomycetes</taxon>
        <taxon>Micromonosporales</taxon>
        <taxon>Micromonosporaceae</taxon>
    </lineage>
</organism>
<dbReference type="Proteomes" id="UP001144280">
    <property type="component" value="Unassembled WGS sequence"/>
</dbReference>
<sequence length="1522" mass="164319">MKLRAALAIALVVAGLGGPDTKSQPDLKKEPAALLDEPAAAAKARAERRAVEVSTLTTETRQVRANPNGTFTMEQHAVPVRIRRGGGWVPVDTTLRRAPNGTVAPIASPLAVTFSAGGEGTPLLTLRQGGASLALTWPGRLPEPVLDGHTATYPDVLPGVDLQVKAEADSVYHALVVKNREAGANPALHTVSFGLTGTGVTFATDKGGVTRATDASGKVLFTGGSPYMWDSHPEGGPGRKRVAVPMTIAKEKLTLKPDRGLLAAKDTRYPVYIDPPWTGGNLAWTMIEGNHWPGQSYWAYGRDEGAKSGHVYDSYLGKYVKYRAMFRVDTHALYGKNVTKATFQIWETRASSCDTSGDRGAVELRVIPPFDAGTTWSNSHTWFDGGYTDRRNWAKGYNSNCPAGAIEFNALSAAQSAAAGGWPNTHFGIKAGNEGDTTYSWKRFDPNPVLITEYNSYPNPAYNLATEPNMPCVRGAGRPVINTRTPTLRANLSDPDGTNVFGRFEWWAQNGAGPIIHHQTGWGPNGTQASVKTWDIKADGGYKWRVLADDGTNTGPWSEYCEFEVDTVPPAIAPVITGAGLPGEADCCVPVGTKVDVTFEPNGEPGVAGYYWGWDANTTNYVKADAAGKATVPITVWQDGPAESNRLFVRSVDRAGNRYPGTPTSRSFGTSRSTVTPKKVRGDVDGDGRADAVSVEDLGYGETGFSISQARANGVFYRSSLTHRTGQNSAWAVNKIRSARGDFNGDGLDDIAVLRNEGNARGTLWIFPSYGTGYCTINTPRWDSGEWNWDVARSLSLHGADVNGDGKDDLTAIYDYGGAKYNIFTWFSNTTGAGTGIPAPHCQAVTRNGTTVSDPGKITMAGAQLTHDHPAGWADANKIKMVMGDFNGDNKDDVAHFYDYGDCQTRMWVAMSDGSRIGDFAERFDSGKWNWCSHAGDFVSGDFTGDGKDDVANLHMYAGGEYRLWVFPSTGPSFGGPQMWWYKAGGWADLGRMRLFGADTNLDGRADVYHFYDAPDAGAQMRVHQSVGTTFVEAGAGSVRVTDLTTLADGATVWATDSRVVYKMAGGAPLPLGPCSLGLCGAPTATYQSSVDAAPKAPRHGTLLRAREYANETLYEVVDGQIDHRGQCPGTDGCDRAIDVHQASVEPLATPVSNRGPAYGQLTRFVNGAGEHLTTNGTVWSGYRPQQPLGHLPMAFETGTTALYQCIDGSDVFSSTAADCEGKTKMTTLGWIYKEPPAGQVTAPLYRCEEASGERFDSLDAACEGKTVELLLGHVQPYAGLTWYQKAYGNWESWTTTLSPPSEYRPQWPLGQVSLVEQPGTVPLYSCLDGTDEFNSLDAACEGKQRVARLGWIWQAQPEGLVTVAVYRCRYTSSGDRYTGHHCDGQEAIDGGPVGYLLSRAPLARTIRGMDHRGSSGALPSGYRMEGVFGYLSFTNEPNTRILMSCQLNWDEFLSLDPNCEGQKVLRPLGWIWTQPPAGVPSRAIYRCLILSSGEHFPSVMNDCEGEGIRNEGLQGYVRTRL</sequence>
<gene>
    <name evidence="2" type="ORF">Pa4123_20080</name>
</gene>
<evidence type="ECO:0000256" key="1">
    <source>
        <dbReference type="SAM" id="MobiDB-lite"/>
    </source>
</evidence>
<dbReference type="Gene3D" id="2.40.128.340">
    <property type="match status" value="4"/>
</dbReference>
<accession>A0ABQ5QSP4</accession>
<name>A0ABQ5QSP4_9ACTN</name>
<comment type="caution">
    <text evidence="2">The sequence shown here is derived from an EMBL/GenBank/DDBJ whole genome shotgun (WGS) entry which is preliminary data.</text>
</comment>
<dbReference type="NCBIfam" id="NF033679">
    <property type="entry name" value="DNRLRE_dom"/>
    <property type="match status" value="1"/>
</dbReference>
<reference evidence="2" key="1">
    <citation type="submission" date="2022-12" db="EMBL/GenBank/DDBJ databases">
        <title>New Phytohabitans aurantiacus sp. RD004123 nov., an actinomycete isolated from soil.</title>
        <authorList>
            <person name="Triningsih D.W."/>
            <person name="Harunari E."/>
            <person name="Igarashi Y."/>
        </authorList>
    </citation>
    <scope>NUCLEOTIDE SEQUENCE</scope>
    <source>
        <strain evidence="2">RD004123</strain>
    </source>
</reference>
<proteinExistence type="predicted"/>
<evidence type="ECO:0000313" key="2">
    <source>
        <dbReference type="EMBL" id="GLH96734.1"/>
    </source>
</evidence>
<keyword evidence="3" id="KW-1185">Reference proteome</keyword>
<feature type="compositionally biased region" description="Polar residues" evidence="1">
    <location>
        <begin position="662"/>
        <end position="676"/>
    </location>
</feature>
<protein>
    <submittedName>
        <fullName evidence="2">Uncharacterized protein</fullName>
    </submittedName>
</protein>
<dbReference type="InterPro" id="IPR028994">
    <property type="entry name" value="Integrin_alpha_N"/>
</dbReference>
<feature type="region of interest" description="Disordered" evidence="1">
    <location>
        <begin position="655"/>
        <end position="688"/>
    </location>
</feature>
<dbReference type="EMBL" id="BSDI01000007">
    <property type="protein sequence ID" value="GLH96734.1"/>
    <property type="molecule type" value="Genomic_DNA"/>
</dbReference>